<gene>
    <name evidence="2" type="ORF">V5O48_004792</name>
</gene>
<dbReference type="InterPro" id="IPR019193">
    <property type="entry name" value="UBQ-conj_enz_E2-bd_prot"/>
</dbReference>
<sequence>MATLTRAKAKKPQQDDALSSSVPAPFPRESLLVDTSLPSRQVQQQEASRNHDPVAQTSSSHVNGEVEDTEKEKLHELVPSIVNVERTLLMTLNNLLSGTHRWKTIVPERRHSMPNSPQNSTAPRTEFESTSSALQTLVSNLRSQTQDGSMMEVSSSQNDTEMINELRSRVDDISSTLNPSDADLIRAVIMLLSHLNRLSIILNAPPTPSPMVHSHSYTSHTDNVFDTLKRQLSDFQVERLTSGSQDVVPTGSTPVVAVEATLLWSQIDEELETVVGMCRERTEQLPRFPADNLPPQYDAGDYDEKLPDYDYDSRSLLSYEGEKSRSLAASSPVSEKRRLDFEAVTMAIDRLYLVAPQLHNQRVELKSTKVAQMEKARKDGMQSAKTRGKQKEREDDVRDLEKMLELIGKASDRTLKDQSVILDGGMKSMMDRARKREIEKREAFVSHLAEHSTAGRLHDQDAVLQPTRVKDPNALLTLPEFIREAIPADSQRLQDPQALLSLPEFVKENPPPHILAKLGSSSSSSTISRLRKKNRDRSSSAPPLAWLTRSSSKSNLSELKTSNTVPAALSTAAFEVNFLAEWHENLHHVLIFFTCNGAQPGVDVEAEVVPSPSESPSDSGDRLIIKSGPNTSLPLLLPSRVPHGKKEVKVQSGHYEIKLHTRSSTAATEHRPLLDATQLSEEKPTTFICASCSLPIISSSKVHSYRDLPSEHWEELVDAWMCHQSQKLHEHVIQRSKNGFWPEPGYALVGGSYILFEESAMTKDNVHSSSASTRVEGGRTVRCLCGATIGRRREHQSEGRKITAYRVLKYAVRPVSPTAEPSRIPLSAFVVEDMTEFVQAHASYRFVLSDEEEERPRILVWLFKPSLQLSYAAQRPYAIPKSGSMTVAKVLFKLLGPSEGRVDIKTVLAKYPGFPQAEYLYYPMDTCQRLAVLLKESNRTYPEDMRVMTGLEVGWLARS</sequence>
<feature type="region of interest" description="Disordered" evidence="1">
    <location>
        <begin position="1"/>
        <end position="72"/>
    </location>
</feature>
<feature type="region of interest" description="Disordered" evidence="1">
    <location>
        <begin position="375"/>
        <end position="396"/>
    </location>
</feature>
<feature type="region of interest" description="Disordered" evidence="1">
    <location>
        <begin position="142"/>
        <end position="161"/>
    </location>
</feature>
<feature type="compositionally biased region" description="Polar residues" evidence="1">
    <location>
        <begin position="36"/>
        <end position="47"/>
    </location>
</feature>
<dbReference type="Pfam" id="PF09814">
    <property type="entry name" value="HECT_2"/>
    <property type="match status" value="1"/>
</dbReference>
<proteinExistence type="predicted"/>
<evidence type="ECO:0008006" key="4">
    <source>
        <dbReference type="Google" id="ProtNLM"/>
    </source>
</evidence>
<organism evidence="2 3">
    <name type="scientific">Marasmius crinis-equi</name>
    <dbReference type="NCBI Taxonomy" id="585013"/>
    <lineage>
        <taxon>Eukaryota</taxon>
        <taxon>Fungi</taxon>
        <taxon>Dikarya</taxon>
        <taxon>Basidiomycota</taxon>
        <taxon>Agaricomycotina</taxon>
        <taxon>Agaricomycetes</taxon>
        <taxon>Agaricomycetidae</taxon>
        <taxon>Agaricales</taxon>
        <taxon>Marasmiineae</taxon>
        <taxon>Marasmiaceae</taxon>
        <taxon>Marasmius</taxon>
    </lineage>
</organism>
<evidence type="ECO:0000313" key="3">
    <source>
        <dbReference type="Proteomes" id="UP001465976"/>
    </source>
</evidence>
<reference evidence="2 3" key="1">
    <citation type="submission" date="2024-02" db="EMBL/GenBank/DDBJ databases">
        <title>A draft genome for the cacao thread blight pathogen Marasmius crinis-equi.</title>
        <authorList>
            <person name="Cohen S.P."/>
            <person name="Baruah I.K."/>
            <person name="Amoako-Attah I."/>
            <person name="Bukari Y."/>
            <person name="Meinhardt L.W."/>
            <person name="Bailey B.A."/>
        </authorList>
    </citation>
    <scope>NUCLEOTIDE SEQUENCE [LARGE SCALE GENOMIC DNA]</scope>
    <source>
        <strain evidence="2 3">GH-76</strain>
    </source>
</reference>
<feature type="compositionally biased region" description="Polar residues" evidence="1">
    <location>
        <begin position="113"/>
        <end position="132"/>
    </location>
</feature>
<accession>A0ABR3FPU9</accession>
<keyword evidence="3" id="KW-1185">Reference proteome</keyword>
<dbReference type="EMBL" id="JBAHYK010000173">
    <property type="protein sequence ID" value="KAL0577194.1"/>
    <property type="molecule type" value="Genomic_DNA"/>
</dbReference>
<comment type="caution">
    <text evidence="2">The sequence shown here is derived from an EMBL/GenBank/DDBJ whole genome shotgun (WGS) entry which is preliminary data.</text>
</comment>
<protein>
    <recommendedName>
        <fullName evidence="4">HECT-like ubiquitin-conjugating enzyme-binding-domain-containing protein</fullName>
    </recommendedName>
</protein>
<feature type="region of interest" description="Disordered" evidence="1">
    <location>
        <begin position="107"/>
        <end position="132"/>
    </location>
</feature>
<evidence type="ECO:0000256" key="1">
    <source>
        <dbReference type="SAM" id="MobiDB-lite"/>
    </source>
</evidence>
<dbReference type="PANTHER" id="PTHR31531">
    <property type="entry name" value="E3 UBIQUITIN-PROTEIN LIGASE E3D FAMILY MEMBER"/>
    <property type="match status" value="1"/>
</dbReference>
<feature type="region of interest" description="Disordered" evidence="1">
    <location>
        <begin position="511"/>
        <end position="546"/>
    </location>
</feature>
<name>A0ABR3FPU9_9AGAR</name>
<evidence type="ECO:0000313" key="2">
    <source>
        <dbReference type="EMBL" id="KAL0577194.1"/>
    </source>
</evidence>
<dbReference type="PANTHER" id="PTHR31531:SF2">
    <property type="entry name" value="E3 UBIQUITIN-PROTEIN LIGASE E3D"/>
    <property type="match status" value="1"/>
</dbReference>
<dbReference type="Proteomes" id="UP001465976">
    <property type="component" value="Unassembled WGS sequence"/>
</dbReference>